<dbReference type="AlphaFoldDB" id="A0A4S8HPB9"/>
<name>A0A4S8HPB9_9BACT</name>
<evidence type="ECO:0000256" key="2">
    <source>
        <dbReference type="ARBA" id="ARBA00023002"/>
    </source>
</evidence>
<dbReference type="PROSITE" id="PS00747">
    <property type="entry name" value="GLUTR"/>
    <property type="match status" value="1"/>
</dbReference>
<evidence type="ECO:0000256" key="5">
    <source>
        <dbReference type="PIRSR" id="PIRSR000445-1"/>
    </source>
</evidence>
<sequence>MHGNSTKDITRFFIAGINYKKTDAAIRGQFAVSNDQYATLLTKAPEFGLHELFVLSTCNRTEVYGFAESADQLINLLCTQTEGTASTFSQLAYVKNGMAAIEHLFSVAAGLDSQILGDYEIVGQIKQAVKFSKEQGYTDSFMERLVNCVLQSSKAIKNQTHLSGGTVSVSFAAIQYIREKVADISDKKILLLGVGKIGRNTCKNLVDYLDADHITLINRTHDKAAQLAEELDLHHAPLSDLGQKIEESHIILVATNSVEPTIKKSHLEGKGEKLIIDLSVPFNVEESAQELPNVHLVNVDELSKLKDETLQMREAEVPKAWIIIREHIEEFLEWVEMRKHVPVFKAVKTKLKEIQTFPSYIQLSSPEIAACQTINADEKIQRVINGMASKMRQQNQRGCYYIEAINEFIA</sequence>
<evidence type="ECO:0000256" key="1">
    <source>
        <dbReference type="ARBA" id="ARBA00022857"/>
    </source>
</evidence>
<dbReference type="NCBIfam" id="TIGR01035">
    <property type="entry name" value="hemA"/>
    <property type="match status" value="1"/>
</dbReference>
<dbReference type="PANTHER" id="PTHR43013:SF1">
    <property type="entry name" value="GLUTAMYL-TRNA REDUCTASE"/>
    <property type="match status" value="1"/>
</dbReference>
<dbReference type="InterPro" id="IPR000343">
    <property type="entry name" value="4pyrrol_synth_GluRdtase"/>
</dbReference>
<dbReference type="InterPro" id="IPR036343">
    <property type="entry name" value="GluRdtase_N_sf"/>
</dbReference>
<dbReference type="PANTHER" id="PTHR43013">
    <property type="entry name" value="GLUTAMYL-TRNA REDUCTASE"/>
    <property type="match status" value="1"/>
</dbReference>
<dbReference type="EC" id="1.2.1.70" evidence="4"/>
<feature type="active site" description="Nucleophile" evidence="4 5">
    <location>
        <position position="58"/>
    </location>
</feature>
<dbReference type="UniPathway" id="UPA00251">
    <property type="reaction ID" value="UER00316"/>
</dbReference>
<reference evidence="11 12" key="1">
    <citation type="submission" date="2019-04" db="EMBL/GenBank/DDBJ databases">
        <title>Niastella caeni sp. nov., isolated from activated sludge.</title>
        <authorList>
            <person name="Sheng M."/>
        </authorList>
    </citation>
    <scope>NUCLEOTIDE SEQUENCE [LARGE SCALE GENOMIC DNA]</scope>
    <source>
        <strain evidence="11 12">HX-2-15</strain>
    </source>
</reference>
<comment type="domain">
    <text evidence="4">Possesses an unusual extended V-shaped dimeric structure with each monomer consisting of three distinct domains arranged along a curved 'spinal' alpha-helix. The N-terminal catalytic domain specifically recognizes the glutamate moiety of the substrate. The second domain is the NADPH-binding domain, and the third C-terminal domain is responsible for dimerization.</text>
</comment>
<dbReference type="HAMAP" id="MF_00087">
    <property type="entry name" value="Glu_tRNA_reductase"/>
    <property type="match status" value="1"/>
</dbReference>
<dbReference type="SUPFAM" id="SSF51735">
    <property type="entry name" value="NAD(P)-binding Rossmann-fold domains"/>
    <property type="match status" value="1"/>
</dbReference>
<comment type="similarity">
    <text evidence="4">Belongs to the glutamyl-tRNA reductase family.</text>
</comment>
<dbReference type="PIRSF" id="PIRSF000445">
    <property type="entry name" value="4pyrrol_synth_GluRdtase"/>
    <property type="match status" value="1"/>
</dbReference>
<comment type="caution">
    <text evidence="11">The sequence shown here is derived from an EMBL/GenBank/DDBJ whole genome shotgun (WGS) entry which is preliminary data.</text>
</comment>
<feature type="binding site" evidence="4 6">
    <location>
        <position position="124"/>
    </location>
    <ligand>
        <name>substrate</name>
    </ligand>
</feature>
<evidence type="ECO:0000256" key="4">
    <source>
        <dbReference type="HAMAP-Rule" id="MF_00087"/>
    </source>
</evidence>
<dbReference type="SUPFAM" id="SSF69742">
    <property type="entry name" value="Glutamyl tRNA-reductase catalytic, N-terminal domain"/>
    <property type="match status" value="1"/>
</dbReference>
<comment type="miscellaneous">
    <text evidence="4">During catalysis, the active site Cys acts as a nucleophile attacking the alpha-carbonyl group of tRNA-bound glutamate with the formation of a thioester intermediate between enzyme and glutamate, and the concomitant release of tRNA(Glu). The thioester intermediate is finally reduced by direct hydride transfer from NADPH, to form the product GSA.</text>
</comment>
<keyword evidence="3 4" id="KW-0627">Porphyrin biosynthesis</keyword>
<feature type="site" description="Important for activity" evidence="4 8">
    <location>
        <position position="103"/>
    </location>
</feature>
<dbReference type="EMBL" id="STFF01000005">
    <property type="protein sequence ID" value="THU37250.1"/>
    <property type="molecule type" value="Genomic_DNA"/>
</dbReference>
<comment type="catalytic activity">
    <reaction evidence="4">
        <text>(S)-4-amino-5-oxopentanoate + tRNA(Glu) + NADP(+) = L-glutamyl-tRNA(Glu) + NADPH + H(+)</text>
        <dbReference type="Rhea" id="RHEA:12344"/>
        <dbReference type="Rhea" id="RHEA-COMP:9663"/>
        <dbReference type="Rhea" id="RHEA-COMP:9680"/>
        <dbReference type="ChEBI" id="CHEBI:15378"/>
        <dbReference type="ChEBI" id="CHEBI:57501"/>
        <dbReference type="ChEBI" id="CHEBI:57783"/>
        <dbReference type="ChEBI" id="CHEBI:58349"/>
        <dbReference type="ChEBI" id="CHEBI:78442"/>
        <dbReference type="ChEBI" id="CHEBI:78520"/>
        <dbReference type="EC" id="1.2.1.70"/>
    </reaction>
</comment>
<dbReference type="InterPro" id="IPR015895">
    <property type="entry name" value="4pyrrol_synth_GluRdtase_N"/>
</dbReference>
<dbReference type="Gene3D" id="3.30.460.30">
    <property type="entry name" value="Glutamyl-tRNA reductase, N-terminal domain"/>
    <property type="match status" value="1"/>
</dbReference>
<dbReference type="Pfam" id="PF01488">
    <property type="entry name" value="Shikimate_DH"/>
    <property type="match status" value="1"/>
</dbReference>
<comment type="function">
    <text evidence="4">Catalyzes the NADPH-dependent reduction of glutamyl-tRNA(Glu) to glutamate 1-semialdehyde (GSA).</text>
</comment>
<dbReference type="Pfam" id="PF05201">
    <property type="entry name" value="GlutR_N"/>
    <property type="match status" value="1"/>
</dbReference>
<feature type="binding site" evidence="4 6">
    <location>
        <begin position="57"/>
        <end position="60"/>
    </location>
    <ligand>
        <name>substrate</name>
    </ligand>
</feature>
<evidence type="ECO:0000259" key="9">
    <source>
        <dbReference type="Pfam" id="PF01488"/>
    </source>
</evidence>
<comment type="pathway">
    <text evidence="4">Porphyrin-containing compound metabolism; protoporphyrin-IX biosynthesis; 5-aminolevulinate from L-glutamyl-tRNA(Glu): step 1/2.</text>
</comment>
<gene>
    <name evidence="4 11" type="primary">hemA</name>
    <name evidence="11" type="ORF">FAM09_20095</name>
</gene>
<feature type="binding site" evidence="4 6">
    <location>
        <begin position="118"/>
        <end position="120"/>
    </location>
    <ligand>
        <name>substrate</name>
    </ligand>
</feature>
<dbReference type="RefSeq" id="WP_136578924.1">
    <property type="nucleotide sequence ID" value="NZ_STFF01000005.1"/>
</dbReference>
<keyword evidence="12" id="KW-1185">Reference proteome</keyword>
<evidence type="ECO:0000259" key="10">
    <source>
        <dbReference type="Pfam" id="PF05201"/>
    </source>
</evidence>
<keyword evidence="1 4" id="KW-0521">NADP</keyword>
<feature type="binding site" evidence="4 7">
    <location>
        <begin position="193"/>
        <end position="198"/>
    </location>
    <ligand>
        <name>NADP(+)</name>
        <dbReference type="ChEBI" id="CHEBI:58349"/>
    </ligand>
</feature>
<dbReference type="GO" id="GO:0008883">
    <property type="term" value="F:glutamyl-tRNA reductase activity"/>
    <property type="evidence" value="ECO:0007669"/>
    <property type="project" value="UniProtKB-UniRule"/>
</dbReference>
<dbReference type="GO" id="GO:0050661">
    <property type="term" value="F:NADP binding"/>
    <property type="evidence" value="ECO:0007669"/>
    <property type="project" value="InterPro"/>
</dbReference>
<feature type="domain" description="Glutamyl-tRNA reductase N-terminal" evidence="10">
    <location>
        <begin position="16"/>
        <end position="160"/>
    </location>
</feature>
<dbReference type="OrthoDB" id="110209at2"/>
<dbReference type="InterPro" id="IPR018214">
    <property type="entry name" value="GluRdtase_CS"/>
</dbReference>
<evidence type="ECO:0000313" key="12">
    <source>
        <dbReference type="Proteomes" id="UP000306918"/>
    </source>
</evidence>
<accession>A0A4S8HPB9</accession>
<dbReference type="Proteomes" id="UP000306918">
    <property type="component" value="Unassembled WGS sequence"/>
</dbReference>
<evidence type="ECO:0000256" key="8">
    <source>
        <dbReference type="PIRSR" id="PIRSR000445-4"/>
    </source>
</evidence>
<evidence type="ECO:0000256" key="3">
    <source>
        <dbReference type="ARBA" id="ARBA00023244"/>
    </source>
</evidence>
<proteinExistence type="inferred from homology"/>
<evidence type="ECO:0000256" key="6">
    <source>
        <dbReference type="PIRSR" id="PIRSR000445-2"/>
    </source>
</evidence>
<dbReference type="GO" id="GO:0019353">
    <property type="term" value="P:protoporphyrinogen IX biosynthetic process from glutamate"/>
    <property type="evidence" value="ECO:0007669"/>
    <property type="project" value="TreeGrafter"/>
</dbReference>
<dbReference type="InterPro" id="IPR036291">
    <property type="entry name" value="NAD(P)-bd_dom_sf"/>
</dbReference>
<dbReference type="Gene3D" id="3.40.50.720">
    <property type="entry name" value="NAD(P)-binding Rossmann-like Domain"/>
    <property type="match status" value="1"/>
</dbReference>
<dbReference type="InterPro" id="IPR006151">
    <property type="entry name" value="Shikm_DH/Glu-tRNA_Rdtase"/>
</dbReference>
<feature type="binding site" evidence="4 6">
    <location>
        <position position="113"/>
    </location>
    <ligand>
        <name>substrate</name>
    </ligand>
</feature>
<feature type="domain" description="Quinate/shikimate 5-dehydrogenase/glutamyl-tRNA reductase" evidence="9">
    <location>
        <begin position="178"/>
        <end position="304"/>
    </location>
</feature>
<comment type="subunit">
    <text evidence="4">Homodimer.</text>
</comment>
<protein>
    <recommendedName>
        <fullName evidence="4">Glutamyl-tRNA reductase</fullName>
        <shortName evidence="4">GluTR</shortName>
        <ecNumber evidence="4">1.2.1.70</ecNumber>
    </recommendedName>
</protein>
<evidence type="ECO:0000313" key="11">
    <source>
        <dbReference type="EMBL" id="THU37250.1"/>
    </source>
</evidence>
<organism evidence="11 12">
    <name type="scientific">Niastella caeni</name>
    <dbReference type="NCBI Taxonomy" id="2569763"/>
    <lineage>
        <taxon>Bacteria</taxon>
        <taxon>Pseudomonadati</taxon>
        <taxon>Bacteroidota</taxon>
        <taxon>Chitinophagia</taxon>
        <taxon>Chitinophagales</taxon>
        <taxon>Chitinophagaceae</taxon>
        <taxon>Niastella</taxon>
    </lineage>
</organism>
<evidence type="ECO:0000256" key="7">
    <source>
        <dbReference type="PIRSR" id="PIRSR000445-3"/>
    </source>
</evidence>
<keyword evidence="2 4" id="KW-0560">Oxidoreductase</keyword>